<sequence>MANKETSIAYENLNRRIFPGVGEYGIPQIESETFEGNCEFVGFNYARGKCSNPEGKAVHFFLDDYQFDALWRSPDRYMDKLSRFRYVLTPDFSTYTDFPKAIQIYNHYRKHWVGAYLQEYGCRVIPTISWSTPDSYDWCFDGEPEGGTVAVSSVGCMNSKGKKCLFLSGYNAMIERLHPESIIFYGKVPEECKGNIVRIKAFSDKFNEVKCNGGVEVAPVE</sequence>
<proteinExistence type="predicted"/>
<reference evidence="1" key="1">
    <citation type="journal article" date="2021" name="Proc. Natl. Acad. Sci. U.S.A.">
        <title>A Catalog of Tens of Thousands of Viruses from Human Metagenomes Reveals Hidden Associations with Chronic Diseases.</title>
        <authorList>
            <person name="Tisza M.J."/>
            <person name="Buck C.B."/>
        </authorList>
    </citation>
    <scope>NUCLEOTIDE SEQUENCE</scope>
    <source>
        <strain evidence="1">CtGfF74</strain>
    </source>
</reference>
<dbReference type="EMBL" id="BK015188">
    <property type="protein sequence ID" value="DAD95001.1"/>
    <property type="molecule type" value="Genomic_DNA"/>
</dbReference>
<protein>
    <recommendedName>
        <fullName evidence="2">DUF4417 domain-containing protein</fullName>
    </recommendedName>
</protein>
<dbReference type="InterPro" id="IPR025530">
    <property type="entry name" value="DUF4417"/>
</dbReference>
<dbReference type="Pfam" id="PF14386">
    <property type="entry name" value="DUF4417"/>
    <property type="match status" value="1"/>
</dbReference>
<organism evidence="1">
    <name type="scientific">Siphoviridae sp. ctGfF74</name>
    <dbReference type="NCBI Taxonomy" id="2826223"/>
    <lineage>
        <taxon>Viruses</taxon>
        <taxon>Duplodnaviria</taxon>
        <taxon>Heunggongvirae</taxon>
        <taxon>Uroviricota</taxon>
        <taxon>Caudoviricetes</taxon>
    </lineage>
</organism>
<evidence type="ECO:0008006" key="2">
    <source>
        <dbReference type="Google" id="ProtNLM"/>
    </source>
</evidence>
<accession>A0A8S5NJW9</accession>
<name>A0A8S5NJW9_9CAUD</name>
<evidence type="ECO:0000313" key="1">
    <source>
        <dbReference type="EMBL" id="DAD95001.1"/>
    </source>
</evidence>